<dbReference type="AlphaFoldDB" id="A0A344J3Z4"/>
<feature type="binding site" evidence="7">
    <location>
        <position position="201"/>
    </location>
    <ligand>
        <name>Zn(2+)</name>
        <dbReference type="ChEBI" id="CHEBI:29105"/>
        <label>2</label>
    </ligand>
</feature>
<proteinExistence type="inferred from homology"/>
<evidence type="ECO:0000256" key="4">
    <source>
        <dbReference type="ARBA" id="ARBA00022723"/>
    </source>
</evidence>
<dbReference type="InterPro" id="IPR035680">
    <property type="entry name" value="Clx_II_MBL"/>
</dbReference>
<keyword evidence="6 7" id="KW-0862">Zinc</keyword>
<comment type="pathway">
    <text evidence="2 7">Secondary metabolite metabolism; methylglyoxal degradation; (R)-lactate from methylglyoxal: step 2/2.</text>
</comment>
<name>A0A344J3Z4_9GAMM</name>
<dbReference type="InterPro" id="IPR017782">
    <property type="entry name" value="Hydroxyacylglutathione_Hdrlase"/>
</dbReference>
<dbReference type="InterPro" id="IPR036866">
    <property type="entry name" value="RibonucZ/Hydroxyglut_hydro"/>
</dbReference>
<evidence type="ECO:0000256" key="2">
    <source>
        <dbReference type="ARBA" id="ARBA00004963"/>
    </source>
</evidence>
<evidence type="ECO:0000259" key="9">
    <source>
        <dbReference type="SMART" id="SM00849"/>
    </source>
</evidence>
<dbReference type="GO" id="GO:0046872">
    <property type="term" value="F:metal ion binding"/>
    <property type="evidence" value="ECO:0007669"/>
    <property type="project" value="UniProtKB-KW"/>
</dbReference>
<dbReference type="NCBIfam" id="TIGR03413">
    <property type="entry name" value="GSH_gloB"/>
    <property type="match status" value="1"/>
</dbReference>
<dbReference type="UniPathway" id="UPA00619">
    <property type="reaction ID" value="UER00676"/>
</dbReference>
<comment type="similarity">
    <text evidence="3 7">Belongs to the metallo-beta-lactamase superfamily. Glyoxalase II family.</text>
</comment>
<feature type="compositionally biased region" description="Low complexity" evidence="8">
    <location>
        <begin position="29"/>
        <end position="41"/>
    </location>
</feature>
<dbReference type="EMBL" id="CP029556">
    <property type="protein sequence ID" value="AXA83754.1"/>
    <property type="molecule type" value="Genomic_DNA"/>
</dbReference>
<dbReference type="CDD" id="cd07723">
    <property type="entry name" value="hydroxyacylglutathione_hydrolase_MBL-fold"/>
    <property type="match status" value="1"/>
</dbReference>
<dbReference type="InterPro" id="IPR050110">
    <property type="entry name" value="Glyoxalase_II_hydrolase"/>
</dbReference>
<feature type="binding site" evidence="7">
    <location>
        <position position="239"/>
    </location>
    <ligand>
        <name>Zn(2+)</name>
        <dbReference type="ChEBI" id="CHEBI:29105"/>
        <label>2</label>
    </ligand>
</feature>
<feature type="region of interest" description="Disordered" evidence="8">
    <location>
        <begin position="1"/>
        <end position="41"/>
    </location>
</feature>
<evidence type="ECO:0000256" key="6">
    <source>
        <dbReference type="ARBA" id="ARBA00022833"/>
    </source>
</evidence>
<dbReference type="OrthoDB" id="9802248at2"/>
<dbReference type="PANTHER" id="PTHR43705">
    <property type="entry name" value="HYDROXYACYLGLUTATHIONE HYDROLASE"/>
    <property type="match status" value="1"/>
</dbReference>
<reference evidence="11" key="1">
    <citation type="submission" date="2018-05" db="EMBL/GenBank/DDBJ databases">
        <title>Luteimonas pekinense sp. nov., isolated from human Meibomian gland secretions, Beijing, China.</title>
        <authorList>
            <person name="Wen T."/>
            <person name="Bai H."/>
            <person name="Lv H."/>
        </authorList>
    </citation>
    <scope>NUCLEOTIDE SEQUENCE [LARGE SCALE GENOMIC DNA]</scope>
    <source>
        <strain evidence="11">83-4</strain>
    </source>
</reference>
<keyword evidence="11" id="KW-1185">Reference proteome</keyword>
<dbReference type="EC" id="3.1.2.6" evidence="7"/>
<feature type="binding site" evidence="7">
    <location>
        <position position="131"/>
    </location>
    <ligand>
        <name>Zn(2+)</name>
        <dbReference type="ChEBI" id="CHEBI:29105"/>
        <label>2</label>
    </ligand>
</feature>
<dbReference type="Proteomes" id="UP000251842">
    <property type="component" value="Chromosome"/>
</dbReference>
<sequence>MRLVDGCRPWHRAERQPRQPRTRRQRLVQAGQLAGQQGQAGLAGVPAGGGIGLTGNGQGGHRRPFYVPHPSHLTLISPPAPLPAFDDNYLWWLPSAHGPVLVDPGDAAPLLQRFGDAPALAGILLTHHHDDHIGGVPALLQRWPGTPVFAPDEPRIPFATRRVVEGDEVDVGGFRFKVIEVPGHTRSHIAYHGHGLLFCGDALFSLGCGRMFEGDAPTMRASLDRLAALPGDTQVCCGHEYTLANAAFARQVMPRNPALAERAARARAQRQAGQPTLPAVLADERACNPFLRLDDDEVQAALTAHLGHAPADPDAAFAALRGWKDGFRA</sequence>
<dbReference type="Gene3D" id="3.60.15.10">
    <property type="entry name" value="Ribonuclease Z/Hydroxyacylglutathione hydrolase-like"/>
    <property type="match status" value="1"/>
</dbReference>
<evidence type="ECO:0000256" key="3">
    <source>
        <dbReference type="ARBA" id="ARBA00006759"/>
    </source>
</evidence>
<dbReference type="KEGG" id="lue:DCD74_02750"/>
<dbReference type="InterPro" id="IPR032282">
    <property type="entry name" value="HAGH_C"/>
</dbReference>
<dbReference type="InterPro" id="IPR001279">
    <property type="entry name" value="Metallo-B-lactamas"/>
</dbReference>
<evidence type="ECO:0000256" key="1">
    <source>
        <dbReference type="ARBA" id="ARBA00001623"/>
    </source>
</evidence>
<evidence type="ECO:0000313" key="10">
    <source>
        <dbReference type="EMBL" id="AXA83754.1"/>
    </source>
</evidence>
<dbReference type="SUPFAM" id="SSF56281">
    <property type="entry name" value="Metallo-hydrolase/oxidoreductase"/>
    <property type="match status" value="1"/>
</dbReference>
<feature type="binding site" evidence="7">
    <location>
        <position position="129"/>
    </location>
    <ligand>
        <name>Zn(2+)</name>
        <dbReference type="ChEBI" id="CHEBI:29105"/>
        <label>1</label>
    </ligand>
</feature>
<dbReference type="SMART" id="SM00849">
    <property type="entry name" value="Lactamase_B"/>
    <property type="match status" value="1"/>
</dbReference>
<dbReference type="GO" id="GO:0004416">
    <property type="term" value="F:hydroxyacylglutathione hydrolase activity"/>
    <property type="evidence" value="ECO:0007669"/>
    <property type="project" value="UniProtKB-UniRule"/>
</dbReference>
<comment type="catalytic activity">
    <reaction evidence="1 7">
        <text>an S-(2-hydroxyacyl)glutathione + H2O = a 2-hydroxy carboxylate + glutathione + H(+)</text>
        <dbReference type="Rhea" id="RHEA:21864"/>
        <dbReference type="ChEBI" id="CHEBI:15377"/>
        <dbReference type="ChEBI" id="CHEBI:15378"/>
        <dbReference type="ChEBI" id="CHEBI:57925"/>
        <dbReference type="ChEBI" id="CHEBI:58896"/>
        <dbReference type="ChEBI" id="CHEBI:71261"/>
        <dbReference type="EC" id="3.1.2.6"/>
    </reaction>
</comment>
<evidence type="ECO:0000256" key="5">
    <source>
        <dbReference type="ARBA" id="ARBA00022801"/>
    </source>
</evidence>
<gene>
    <name evidence="7 10" type="primary">gloB</name>
    <name evidence="10" type="ORF">DCD74_02750</name>
</gene>
<evidence type="ECO:0000313" key="11">
    <source>
        <dbReference type="Proteomes" id="UP000251842"/>
    </source>
</evidence>
<dbReference type="GO" id="GO:0019243">
    <property type="term" value="P:methylglyoxal catabolic process to D-lactate via S-lactoyl-glutathione"/>
    <property type="evidence" value="ECO:0007669"/>
    <property type="project" value="UniProtKB-UniRule"/>
</dbReference>
<comment type="function">
    <text evidence="7">Thiolesterase that catalyzes the hydrolysis of S-D-lactoyl-glutathione to form glutathione and D-lactic acid.</text>
</comment>
<accession>A0A344J3Z4</accession>
<feature type="binding site" evidence="7">
    <location>
        <position position="184"/>
    </location>
    <ligand>
        <name>Zn(2+)</name>
        <dbReference type="ChEBI" id="CHEBI:29105"/>
        <label>1</label>
    </ligand>
</feature>
<keyword evidence="5 7" id="KW-0378">Hydrolase</keyword>
<dbReference type="Pfam" id="PF00753">
    <property type="entry name" value="Lactamase_B"/>
    <property type="match status" value="1"/>
</dbReference>
<protein>
    <recommendedName>
        <fullName evidence="7">Hydroxyacylglutathione hydrolase</fullName>
        <ecNumber evidence="7">3.1.2.6</ecNumber>
    </recommendedName>
    <alternativeName>
        <fullName evidence="7">Glyoxalase II</fullName>
        <shortName evidence="7">Glx II</shortName>
    </alternativeName>
</protein>
<organism evidence="10 11">
    <name type="scientific">Solilutibacter oculi</name>
    <dbReference type="NCBI Taxonomy" id="2698682"/>
    <lineage>
        <taxon>Bacteria</taxon>
        <taxon>Pseudomonadati</taxon>
        <taxon>Pseudomonadota</taxon>
        <taxon>Gammaproteobacteria</taxon>
        <taxon>Lysobacterales</taxon>
        <taxon>Lysobacteraceae</taxon>
        <taxon>Solilutibacter</taxon>
    </lineage>
</organism>
<comment type="subunit">
    <text evidence="7">Monomer.</text>
</comment>
<dbReference type="PANTHER" id="PTHR43705:SF1">
    <property type="entry name" value="HYDROXYACYLGLUTATHIONE HYDROLASE GLOB"/>
    <property type="match status" value="1"/>
</dbReference>
<feature type="binding site" evidence="7">
    <location>
        <position position="132"/>
    </location>
    <ligand>
        <name>Zn(2+)</name>
        <dbReference type="ChEBI" id="CHEBI:29105"/>
        <label>2</label>
    </ligand>
</feature>
<feature type="binding site" evidence="7">
    <location>
        <position position="201"/>
    </location>
    <ligand>
        <name>Zn(2+)</name>
        <dbReference type="ChEBI" id="CHEBI:29105"/>
        <label>1</label>
    </ligand>
</feature>
<keyword evidence="4 7" id="KW-0479">Metal-binding</keyword>
<feature type="binding site" evidence="7">
    <location>
        <position position="127"/>
    </location>
    <ligand>
        <name>Zn(2+)</name>
        <dbReference type="ChEBI" id="CHEBI:29105"/>
        <label>1</label>
    </ligand>
</feature>
<dbReference type="Pfam" id="PF16123">
    <property type="entry name" value="HAGH_C"/>
    <property type="match status" value="1"/>
</dbReference>
<evidence type="ECO:0000256" key="7">
    <source>
        <dbReference type="HAMAP-Rule" id="MF_01374"/>
    </source>
</evidence>
<comment type="cofactor">
    <cofactor evidence="7">
        <name>Zn(2+)</name>
        <dbReference type="ChEBI" id="CHEBI:29105"/>
    </cofactor>
    <text evidence="7">Binds 2 Zn(2+) ions per subunit.</text>
</comment>
<evidence type="ECO:0000256" key="8">
    <source>
        <dbReference type="SAM" id="MobiDB-lite"/>
    </source>
</evidence>
<feature type="domain" description="Metallo-beta-lactamase" evidence="9">
    <location>
        <begin position="87"/>
        <end position="239"/>
    </location>
</feature>
<dbReference type="HAMAP" id="MF_01374">
    <property type="entry name" value="Glyoxalase_2"/>
    <property type="match status" value="1"/>
</dbReference>